<dbReference type="EMBL" id="JPRO01000034">
    <property type="protein sequence ID" value="KFE96994.1"/>
    <property type="molecule type" value="Genomic_DNA"/>
</dbReference>
<sequence>MALDNLISLNFSSEELSNLDTALQTIEAVFSGKTINLIPEERQQYGSIAEQNKLFVNKAKSYMEQYPQFVPNFLDKTEFDKDFAAREQIENRLQRISSLTEQLSDTKVLLDHDNYHNAITFYRNIKFLSGENVPGTNVIYEDMRQFFVTSATAATSTPPPAGPDKA</sequence>
<dbReference type="OrthoDB" id="5952844at2"/>
<keyword evidence="2" id="KW-1185">Reference proteome</keyword>
<name>A0A085YXT1_9FLAO</name>
<proteinExistence type="predicted"/>
<reference evidence="1 2" key="1">
    <citation type="submission" date="2014-07" db="EMBL/GenBank/DDBJ databases">
        <title>Genome of Chryseobacterium luteum DSM 18605.</title>
        <authorList>
            <person name="Stropko S.J."/>
            <person name="Pipes S.E."/>
            <person name="Newman J.D."/>
        </authorList>
    </citation>
    <scope>NUCLEOTIDE SEQUENCE [LARGE SCALE GENOMIC DNA]</scope>
    <source>
        <strain evidence="1 2">DSM 18605</strain>
    </source>
</reference>
<dbReference type="eggNOG" id="ENOG50307B9">
    <property type="taxonomic scope" value="Bacteria"/>
</dbReference>
<comment type="caution">
    <text evidence="1">The sequence shown here is derived from an EMBL/GenBank/DDBJ whole genome shotgun (WGS) entry which is preliminary data.</text>
</comment>
<dbReference type="AlphaFoldDB" id="A0A085YXT1"/>
<accession>A0A085YXT1</accession>
<protein>
    <submittedName>
        <fullName evidence="1">Uncharacterized protein</fullName>
    </submittedName>
</protein>
<dbReference type="RefSeq" id="WP_034707958.1">
    <property type="nucleotide sequence ID" value="NZ_JPRO01000034.1"/>
</dbReference>
<evidence type="ECO:0000313" key="2">
    <source>
        <dbReference type="Proteomes" id="UP000028703"/>
    </source>
</evidence>
<dbReference type="Proteomes" id="UP000028703">
    <property type="component" value="Unassembled WGS sequence"/>
</dbReference>
<gene>
    <name evidence="1" type="ORF">IX38_22080</name>
</gene>
<evidence type="ECO:0000313" key="1">
    <source>
        <dbReference type="EMBL" id="KFE96994.1"/>
    </source>
</evidence>
<organism evidence="1 2">
    <name type="scientific">Chryseobacterium luteum</name>
    <dbReference type="NCBI Taxonomy" id="421531"/>
    <lineage>
        <taxon>Bacteria</taxon>
        <taxon>Pseudomonadati</taxon>
        <taxon>Bacteroidota</taxon>
        <taxon>Flavobacteriia</taxon>
        <taxon>Flavobacteriales</taxon>
        <taxon>Weeksellaceae</taxon>
        <taxon>Chryseobacterium group</taxon>
        <taxon>Chryseobacterium</taxon>
    </lineage>
</organism>